<dbReference type="PANTHER" id="PTHR15665">
    <property type="entry name" value="ASTEROID PROTEIN"/>
    <property type="match status" value="1"/>
</dbReference>
<reference evidence="4" key="1">
    <citation type="submission" date="2018-10" db="EMBL/GenBank/DDBJ databases">
        <title>Transcriptome assembly of Aceria tosichella (Wheat curl mite) Type 2.</title>
        <authorList>
            <person name="Scully E.D."/>
            <person name="Geib S.M."/>
            <person name="Palmer N.A."/>
            <person name="Gupta A.K."/>
            <person name="Sarath G."/>
            <person name="Tatineni S."/>
        </authorList>
    </citation>
    <scope>NUCLEOTIDE SEQUENCE</scope>
    <source>
        <strain evidence="4">LincolnNE</strain>
    </source>
</reference>
<feature type="domain" description="Asteroid" evidence="3">
    <location>
        <begin position="155"/>
        <end position="224"/>
    </location>
</feature>
<feature type="domain" description="XPG N-terminal" evidence="2">
    <location>
        <begin position="1"/>
        <end position="91"/>
    </location>
</feature>
<dbReference type="Pfam" id="PF12813">
    <property type="entry name" value="XPG_I_2"/>
    <property type="match status" value="1"/>
</dbReference>
<dbReference type="AlphaFoldDB" id="A0A6G1SH69"/>
<gene>
    <name evidence="4" type="primary">ASTE1_2</name>
    <name evidence="4" type="ORF">g.20786</name>
</gene>
<protein>
    <submittedName>
        <fullName evidence="4">Protein asteroid 1</fullName>
    </submittedName>
</protein>
<dbReference type="InterPro" id="IPR029060">
    <property type="entry name" value="PIN-like_dom_sf"/>
</dbReference>
<evidence type="ECO:0000256" key="1">
    <source>
        <dbReference type="ARBA" id="ARBA00007398"/>
    </source>
</evidence>
<dbReference type="Pfam" id="PF00752">
    <property type="entry name" value="XPG_N"/>
    <property type="match status" value="1"/>
</dbReference>
<proteinExistence type="inferred from homology"/>
<dbReference type="SUPFAM" id="SSF88723">
    <property type="entry name" value="PIN domain-like"/>
    <property type="match status" value="1"/>
</dbReference>
<dbReference type="Gene3D" id="3.40.50.1010">
    <property type="entry name" value="5'-nuclease"/>
    <property type="match status" value="1"/>
</dbReference>
<dbReference type="PANTHER" id="PTHR15665:SF1">
    <property type="entry name" value="PROTEIN ASTEROID HOMOLOG 1"/>
    <property type="match status" value="1"/>
</dbReference>
<dbReference type="GO" id="GO:0004518">
    <property type="term" value="F:nuclease activity"/>
    <property type="evidence" value="ECO:0007669"/>
    <property type="project" value="InterPro"/>
</dbReference>
<sequence length="663" mass="75954">MGVKGLQTFLKNNEQYLATKESLSNTSLVIDANNLLCLLYTRTCLDRNSDQHRNDIYGGDLVFYAQNVKEFFESLDKCKITPILVFDGSVIGKAALKEFVASKENEVYQRGLERFNRAKTADEFSFDGDLLLPQTINIVFRNIANDAGIQRIQAPYEADSHIARVANELNCPVLTNDSDFIIYDLKQGFLMLDSFEYKTPIAGSKPGEVSIRCSLFSQARMAKALPGISKEIMPLLSILLGNDYVEAGTFDGVMRSICNRHYDGFFEARTFNHRRIANLLTWMRGRSLQESIDYILRLVHQVHRPKLEKLINLFMLNYRIESVDDFDLEIEQIYPSNKVDPKLVELGQAPVQFLRKHMEQDDLGSIALDMIFLNTHYNYSILDDHTLPSSSYIKFRPYSLALVLLRRESHVNLTSYRRRIEAERSAFHIFDRVHDSYTKLSIKQMENLEKFGPLLHLDCYTMITMEPALKRNMLMACFYFNTDEMSLMTDTVGRAVSGPFVQEAALCFMLVKYIALETKLPPKSQFVDALMVTIFYYAALSGHINKDGIPNEGAFGKMLLKLRPHSKTNNGIVYANRDQSLYRRIMHFISQLHCAYKAYCLINSLLDHALHPPRSERFLNSTLVFRLTKLFRLGEFTLQDLCADMPTLIDICGSIQAQVHCAT</sequence>
<organism evidence="4">
    <name type="scientific">Aceria tosichella</name>
    <name type="common">wheat curl mite</name>
    <dbReference type="NCBI Taxonomy" id="561515"/>
    <lineage>
        <taxon>Eukaryota</taxon>
        <taxon>Metazoa</taxon>
        <taxon>Ecdysozoa</taxon>
        <taxon>Arthropoda</taxon>
        <taxon>Chelicerata</taxon>
        <taxon>Arachnida</taxon>
        <taxon>Acari</taxon>
        <taxon>Acariformes</taxon>
        <taxon>Trombidiformes</taxon>
        <taxon>Prostigmata</taxon>
        <taxon>Eupodina</taxon>
        <taxon>Eriophyoidea</taxon>
        <taxon>Eriophyidae</taxon>
        <taxon>Eriophyinae</taxon>
        <taxon>Aceriini</taxon>
        <taxon>Aceria</taxon>
    </lineage>
</organism>
<dbReference type="EMBL" id="GGYP01004489">
    <property type="protein sequence ID" value="MDE49260.1"/>
    <property type="molecule type" value="Transcribed_RNA"/>
</dbReference>
<comment type="similarity">
    <text evidence="1">Belongs to the asteroid family.</text>
</comment>
<dbReference type="InterPro" id="IPR039436">
    <property type="entry name" value="Asteroid_dom"/>
</dbReference>
<evidence type="ECO:0000259" key="3">
    <source>
        <dbReference type="Pfam" id="PF12813"/>
    </source>
</evidence>
<evidence type="ECO:0000259" key="2">
    <source>
        <dbReference type="Pfam" id="PF00752"/>
    </source>
</evidence>
<dbReference type="InterPro" id="IPR006085">
    <property type="entry name" value="XPG_DNA_repair_N"/>
</dbReference>
<dbReference type="InterPro" id="IPR026832">
    <property type="entry name" value="Asteroid"/>
</dbReference>
<evidence type="ECO:0000313" key="4">
    <source>
        <dbReference type="EMBL" id="MDE49260.1"/>
    </source>
</evidence>
<name>A0A6G1SH69_9ACAR</name>
<accession>A0A6G1SH69</accession>